<dbReference type="PANTHER" id="PTHR46242">
    <property type="entry name" value="ZINC FINGER CCHC DOMAIN-CONTAINING PROTEIN 9 ZCCHC9"/>
    <property type="match status" value="1"/>
</dbReference>
<evidence type="ECO:0000256" key="2">
    <source>
        <dbReference type="SAM" id="MobiDB-lite"/>
    </source>
</evidence>
<name>A0A7S0PQG8_MICPS</name>
<feature type="region of interest" description="Disordered" evidence="2">
    <location>
        <begin position="171"/>
        <end position="296"/>
    </location>
</feature>
<dbReference type="EMBL" id="HBEV01005960">
    <property type="protein sequence ID" value="CAD8584530.1"/>
    <property type="molecule type" value="Transcribed_RNA"/>
</dbReference>
<dbReference type="InterPro" id="IPR042246">
    <property type="entry name" value="ZCCHC9"/>
</dbReference>
<feature type="compositionally biased region" description="Basic and acidic residues" evidence="2">
    <location>
        <begin position="204"/>
        <end position="215"/>
    </location>
</feature>
<feature type="compositionally biased region" description="Basic and acidic residues" evidence="2">
    <location>
        <begin position="257"/>
        <end position="270"/>
    </location>
</feature>
<accession>A0A7S0PQG8</accession>
<dbReference type="SMART" id="SM00343">
    <property type="entry name" value="ZnF_C2HC"/>
    <property type="match status" value="5"/>
</dbReference>
<evidence type="ECO:0000259" key="3">
    <source>
        <dbReference type="PROSITE" id="PS50158"/>
    </source>
</evidence>
<feature type="compositionally biased region" description="Basic residues" evidence="2">
    <location>
        <begin position="284"/>
        <end position="296"/>
    </location>
</feature>
<keyword evidence="1" id="KW-0479">Metal-binding</keyword>
<dbReference type="Pfam" id="PF00098">
    <property type="entry name" value="zf-CCHC"/>
    <property type="match status" value="4"/>
</dbReference>
<feature type="domain" description="CCHC-type" evidence="3">
    <location>
        <begin position="111"/>
        <end position="126"/>
    </location>
</feature>
<gene>
    <name evidence="4" type="ORF">MSP1404_LOCUS4563</name>
</gene>
<protein>
    <recommendedName>
        <fullName evidence="3">CCHC-type domain-containing protein</fullName>
    </recommendedName>
</protein>
<dbReference type="GO" id="GO:0003676">
    <property type="term" value="F:nucleic acid binding"/>
    <property type="evidence" value="ECO:0007669"/>
    <property type="project" value="InterPro"/>
</dbReference>
<keyword evidence="1" id="KW-0863">Zinc-finger</keyword>
<organism evidence="4">
    <name type="scientific">Micromonas pusilla</name>
    <name type="common">Picoplanktonic green alga</name>
    <name type="synonym">Chromulina pusilla</name>
    <dbReference type="NCBI Taxonomy" id="38833"/>
    <lineage>
        <taxon>Eukaryota</taxon>
        <taxon>Viridiplantae</taxon>
        <taxon>Chlorophyta</taxon>
        <taxon>Mamiellophyceae</taxon>
        <taxon>Mamiellales</taxon>
        <taxon>Mamiellaceae</taxon>
        <taxon>Micromonas</taxon>
    </lineage>
</organism>
<dbReference type="SUPFAM" id="SSF57756">
    <property type="entry name" value="Retrovirus zinc finger-like domains"/>
    <property type="match status" value="3"/>
</dbReference>
<keyword evidence="1" id="KW-0862">Zinc</keyword>
<proteinExistence type="predicted"/>
<dbReference type="Gene3D" id="4.10.60.10">
    <property type="entry name" value="Zinc finger, CCHC-type"/>
    <property type="match status" value="3"/>
</dbReference>
<feature type="domain" description="CCHC-type" evidence="3">
    <location>
        <begin position="156"/>
        <end position="171"/>
    </location>
</feature>
<dbReference type="PROSITE" id="PS50158">
    <property type="entry name" value="ZF_CCHC"/>
    <property type="match status" value="3"/>
</dbReference>
<evidence type="ECO:0000256" key="1">
    <source>
        <dbReference type="PROSITE-ProRule" id="PRU00047"/>
    </source>
</evidence>
<dbReference type="GO" id="GO:0005730">
    <property type="term" value="C:nucleolus"/>
    <property type="evidence" value="ECO:0007669"/>
    <property type="project" value="TreeGrafter"/>
</dbReference>
<evidence type="ECO:0000313" key="4">
    <source>
        <dbReference type="EMBL" id="CAD8584530.1"/>
    </source>
</evidence>
<dbReference type="InterPro" id="IPR001878">
    <property type="entry name" value="Znf_CCHC"/>
</dbReference>
<feature type="region of interest" description="Disordered" evidence="2">
    <location>
        <begin position="1"/>
        <end position="45"/>
    </location>
</feature>
<feature type="compositionally biased region" description="Gly residues" evidence="2">
    <location>
        <begin position="34"/>
        <end position="45"/>
    </location>
</feature>
<dbReference type="PANTHER" id="PTHR46242:SF1">
    <property type="entry name" value="ZINC FINGER CCHC DOMAIN-CONTAINING PROTEIN 9"/>
    <property type="match status" value="1"/>
</dbReference>
<dbReference type="GO" id="GO:0008270">
    <property type="term" value="F:zinc ion binding"/>
    <property type="evidence" value="ECO:0007669"/>
    <property type="project" value="UniProtKB-KW"/>
</dbReference>
<feature type="domain" description="CCHC-type" evidence="3">
    <location>
        <begin position="86"/>
        <end position="101"/>
    </location>
</feature>
<dbReference type="AlphaFoldDB" id="A0A7S0PQG8"/>
<feature type="compositionally biased region" description="Basic and acidic residues" evidence="2">
    <location>
        <begin position="1"/>
        <end position="12"/>
    </location>
</feature>
<dbReference type="InterPro" id="IPR036875">
    <property type="entry name" value="Znf_CCHC_sf"/>
</dbReference>
<sequence length="296" mass="32301">MGKQFKDAAQKKDWKKRKYGNPLKKQGKGDREGPGGGARFPGGSRDGGIWKSKLICFGCRGVGHSLRDCRLKKGGAQGGARGEKICYNCGSKEHPARDCKEPWTNYKFANCFVCGETGHLVRDCPKNSQGIYINGGACKICKGTDHLAKDCPAKGKCVRCGVEGHVAAQCPHPYGYKRPKAEQADDDDDDVAAAAPEPAPKKTKFGDANKRHGGDDLDDFTLDDLGHPTEENDEDDDEDDARGDGEDDEAVDVGGLEWERGEDGETVLRDRGKKRAKDKDAKDKKKKAKKTKVVEF</sequence>
<feature type="compositionally biased region" description="Acidic residues" evidence="2">
    <location>
        <begin position="231"/>
        <end position="251"/>
    </location>
</feature>
<reference evidence="4" key="1">
    <citation type="submission" date="2021-01" db="EMBL/GenBank/DDBJ databases">
        <authorList>
            <person name="Corre E."/>
            <person name="Pelletier E."/>
            <person name="Niang G."/>
            <person name="Scheremetjew M."/>
            <person name="Finn R."/>
            <person name="Kale V."/>
            <person name="Holt S."/>
            <person name="Cochrane G."/>
            <person name="Meng A."/>
            <person name="Brown T."/>
            <person name="Cohen L."/>
        </authorList>
    </citation>
    <scope>NUCLEOTIDE SEQUENCE</scope>
    <source>
        <strain evidence="4">CCMP494</strain>
    </source>
</reference>